<evidence type="ECO:0000313" key="2">
    <source>
        <dbReference type="EMBL" id="XDQ45311.1"/>
    </source>
</evidence>
<dbReference type="GO" id="GO:0003677">
    <property type="term" value="F:DNA binding"/>
    <property type="evidence" value="ECO:0007669"/>
    <property type="project" value="InterPro"/>
</dbReference>
<dbReference type="RefSeq" id="WP_369224047.1">
    <property type="nucleotide sequence ID" value="NZ_CP163441.1"/>
</dbReference>
<dbReference type="Pfam" id="PF19054">
    <property type="entry name" value="DUF5753"/>
    <property type="match status" value="1"/>
</dbReference>
<organism evidence="2">
    <name type="scientific">Streptomyces sp. R39</name>
    <dbReference type="NCBI Taxonomy" id="3238631"/>
    <lineage>
        <taxon>Bacteria</taxon>
        <taxon>Bacillati</taxon>
        <taxon>Actinomycetota</taxon>
        <taxon>Actinomycetes</taxon>
        <taxon>Kitasatosporales</taxon>
        <taxon>Streptomycetaceae</taxon>
        <taxon>Streptomyces</taxon>
    </lineage>
</organism>
<sequence>MRLGAELRKLREATGMTAKEAAALLEADAVQMSQIESGTVGVSAKRVRRLAANYGCTDEPLIEALVTMATDRTRGWWEDYRDVLPQAFLDAAEVEHHAAYLREVVIHYVPGLLQTAEYARSVFGYTNPGLSEEEVALRAEHRMQRRAVIEREDPIPYETIVHEFGLRVHVSDRQASLTQLRFILDKIESGQATVRVIPVDREHFAGAGASMLYLGGPVHQLDTALRDAPTGARFIDAQPRLEQLRTLFRRVQSASLDPASSRDFIHRLVKEL</sequence>
<gene>
    <name evidence="2" type="ORF">AB5J52_25335</name>
</gene>
<dbReference type="InterPro" id="IPR043917">
    <property type="entry name" value="DUF5753"/>
</dbReference>
<evidence type="ECO:0000259" key="1">
    <source>
        <dbReference type="PROSITE" id="PS50943"/>
    </source>
</evidence>
<dbReference type="EMBL" id="CP163441">
    <property type="protein sequence ID" value="XDQ45311.1"/>
    <property type="molecule type" value="Genomic_DNA"/>
</dbReference>
<dbReference type="CDD" id="cd00093">
    <property type="entry name" value="HTH_XRE"/>
    <property type="match status" value="1"/>
</dbReference>
<name>A0AB39QSV0_9ACTN</name>
<proteinExistence type="predicted"/>
<feature type="domain" description="HTH cro/C1-type" evidence="1">
    <location>
        <begin position="7"/>
        <end position="61"/>
    </location>
</feature>
<dbReference type="SMART" id="SM00530">
    <property type="entry name" value="HTH_XRE"/>
    <property type="match status" value="1"/>
</dbReference>
<reference evidence="2" key="1">
    <citation type="submission" date="2024-07" db="EMBL/GenBank/DDBJ databases">
        <authorList>
            <person name="Yu S.T."/>
        </authorList>
    </citation>
    <scope>NUCLEOTIDE SEQUENCE</scope>
    <source>
        <strain evidence="2">R39</strain>
    </source>
</reference>
<accession>A0AB39QSV0</accession>
<protein>
    <submittedName>
        <fullName evidence="2">Helix-turn-helix domain-containing protein</fullName>
    </submittedName>
</protein>
<dbReference type="InterPro" id="IPR001387">
    <property type="entry name" value="Cro/C1-type_HTH"/>
</dbReference>
<dbReference type="SUPFAM" id="SSF47413">
    <property type="entry name" value="lambda repressor-like DNA-binding domains"/>
    <property type="match status" value="1"/>
</dbReference>
<dbReference type="Gene3D" id="1.10.260.40">
    <property type="entry name" value="lambda repressor-like DNA-binding domains"/>
    <property type="match status" value="1"/>
</dbReference>
<dbReference type="InterPro" id="IPR010982">
    <property type="entry name" value="Lambda_DNA-bd_dom_sf"/>
</dbReference>
<dbReference type="PROSITE" id="PS50943">
    <property type="entry name" value="HTH_CROC1"/>
    <property type="match status" value="1"/>
</dbReference>
<dbReference type="AlphaFoldDB" id="A0AB39QSV0"/>
<dbReference type="Pfam" id="PF13560">
    <property type="entry name" value="HTH_31"/>
    <property type="match status" value="1"/>
</dbReference>